<dbReference type="EMBL" id="MCGO01000023">
    <property type="protein sequence ID" value="ORY44119.1"/>
    <property type="molecule type" value="Genomic_DNA"/>
</dbReference>
<name>A0A1Y2CAQ6_9FUNG</name>
<keyword evidence="3" id="KW-1185">Reference proteome</keyword>
<comment type="caution">
    <text evidence="2">The sequence shown here is derived from an EMBL/GenBank/DDBJ whole genome shotgun (WGS) entry which is preliminary data.</text>
</comment>
<keyword evidence="1" id="KW-0812">Transmembrane</keyword>
<keyword evidence="1" id="KW-0472">Membrane</keyword>
<evidence type="ECO:0000256" key="1">
    <source>
        <dbReference type="SAM" id="Phobius"/>
    </source>
</evidence>
<accession>A0A1Y2CAQ6</accession>
<reference evidence="2 3" key="1">
    <citation type="submission" date="2016-07" db="EMBL/GenBank/DDBJ databases">
        <title>Pervasive Adenine N6-methylation of Active Genes in Fungi.</title>
        <authorList>
            <consortium name="DOE Joint Genome Institute"/>
            <person name="Mondo S.J."/>
            <person name="Dannebaum R.O."/>
            <person name="Kuo R.C."/>
            <person name="Labutti K."/>
            <person name="Haridas S."/>
            <person name="Kuo A."/>
            <person name="Salamov A."/>
            <person name="Ahrendt S.R."/>
            <person name="Lipzen A."/>
            <person name="Sullivan W."/>
            <person name="Andreopoulos W.B."/>
            <person name="Clum A."/>
            <person name="Lindquist E."/>
            <person name="Daum C."/>
            <person name="Ramamoorthy G.K."/>
            <person name="Gryganskyi A."/>
            <person name="Culley D."/>
            <person name="Magnuson J.K."/>
            <person name="James T.Y."/>
            <person name="O'Malley M.A."/>
            <person name="Stajich J.E."/>
            <person name="Spatafora J.W."/>
            <person name="Visel A."/>
            <person name="Grigoriev I.V."/>
        </authorList>
    </citation>
    <scope>NUCLEOTIDE SEQUENCE [LARGE SCALE GENOMIC DNA]</scope>
    <source>
        <strain evidence="2 3">JEL800</strain>
    </source>
</reference>
<sequence>MIEILYSAFFDTCIPASLTLIMIITLSFFWPQQQSLTDTIFVPFMVEWGLDAQKLTDAMALACGS</sequence>
<evidence type="ECO:0000313" key="3">
    <source>
        <dbReference type="Proteomes" id="UP000193642"/>
    </source>
</evidence>
<evidence type="ECO:0000313" key="2">
    <source>
        <dbReference type="EMBL" id="ORY44119.1"/>
    </source>
</evidence>
<proteinExistence type="predicted"/>
<feature type="transmembrane region" description="Helical" evidence="1">
    <location>
        <begin position="6"/>
        <end position="30"/>
    </location>
</feature>
<protein>
    <submittedName>
        <fullName evidence="2">Uncharacterized protein</fullName>
    </submittedName>
</protein>
<organism evidence="2 3">
    <name type="scientific">Rhizoclosmatium globosum</name>
    <dbReference type="NCBI Taxonomy" id="329046"/>
    <lineage>
        <taxon>Eukaryota</taxon>
        <taxon>Fungi</taxon>
        <taxon>Fungi incertae sedis</taxon>
        <taxon>Chytridiomycota</taxon>
        <taxon>Chytridiomycota incertae sedis</taxon>
        <taxon>Chytridiomycetes</taxon>
        <taxon>Chytridiales</taxon>
        <taxon>Chytriomycetaceae</taxon>
        <taxon>Rhizoclosmatium</taxon>
    </lineage>
</organism>
<gene>
    <name evidence="2" type="ORF">BCR33DRAFT_717205</name>
</gene>
<dbReference type="AlphaFoldDB" id="A0A1Y2CAQ6"/>
<keyword evidence="1" id="KW-1133">Transmembrane helix</keyword>
<dbReference type="Proteomes" id="UP000193642">
    <property type="component" value="Unassembled WGS sequence"/>
</dbReference>